<comment type="caution">
    <text evidence="1">The sequence shown here is derived from an EMBL/GenBank/DDBJ whole genome shotgun (WGS) entry which is preliminary data.</text>
</comment>
<name>A0A7W7B2N7_9SPHN</name>
<gene>
    <name evidence="1" type="ORF">GGQ98_002548</name>
</gene>
<sequence length="261" mass="29158">MPLLLYEDPVLLQKELHRHAALLASESYQFAAGAVAVPLNMSEFALAARFYPIVFADTEGMLPLAVTGLRDLSNLFVDREGRWSEGVYVPAYVRRYPFLPVTMSGSDALMLAIDRPRLVEGGGAVPDDPNRLFEDGNASALAARALAFCERYHRDHLQTSVFAAALRERDLLDTRRAEVRLPDQSQFRVDGFRMIDRAKLRALPDDTLGDWFRNGWLDLAALAEASQANWQALLDRQATQLSAAADAPQARRRSTRKRTDA</sequence>
<dbReference type="InterPro" id="IPR010836">
    <property type="entry name" value="SapC"/>
</dbReference>
<evidence type="ECO:0000313" key="1">
    <source>
        <dbReference type="EMBL" id="MBB4632920.1"/>
    </source>
</evidence>
<dbReference type="RefSeq" id="WP_184070066.1">
    <property type="nucleotide sequence ID" value="NZ_JACHNZ010000030.1"/>
</dbReference>
<organism evidence="1 2">
    <name type="scientific">Sphingosinicella soli</name>
    <dbReference type="NCBI Taxonomy" id="333708"/>
    <lineage>
        <taxon>Bacteria</taxon>
        <taxon>Pseudomonadati</taxon>
        <taxon>Pseudomonadota</taxon>
        <taxon>Alphaproteobacteria</taxon>
        <taxon>Sphingomonadales</taxon>
        <taxon>Sphingosinicellaceae</taxon>
        <taxon>Sphingosinicella</taxon>
    </lineage>
</organism>
<dbReference type="Pfam" id="PF07277">
    <property type="entry name" value="SapC"/>
    <property type="match status" value="1"/>
</dbReference>
<dbReference type="EMBL" id="JACHNZ010000030">
    <property type="protein sequence ID" value="MBB4632920.1"/>
    <property type="molecule type" value="Genomic_DNA"/>
</dbReference>
<reference evidence="1 2" key="1">
    <citation type="submission" date="2020-08" db="EMBL/GenBank/DDBJ databases">
        <title>Genomic Encyclopedia of Type Strains, Phase IV (KMG-IV): sequencing the most valuable type-strain genomes for metagenomic binning, comparative biology and taxonomic classification.</title>
        <authorList>
            <person name="Goeker M."/>
        </authorList>
    </citation>
    <scope>NUCLEOTIDE SEQUENCE [LARGE SCALE GENOMIC DNA]</scope>
    <source>
        <strain evidence="1 2">DSM 17328</strain>
    </source>
</reference>
<dbReference type="AlphaFoldDB" id="A0A7W7B2N7"/>
<accession>A0A7W7B2N7</accession>
<proteinExistence type="predicted"/>
<keyword evidence="2" id="KW-1185">Reference proteome</keyword>
<dbReference type="Proteomes" id="UP000566324">
    <property type="component" value="Unassembled WGS sequence"/>
</dbReference>
<protein>
    <submittedName>
        <fullName evidence="1">CRISPR/Cas system-associated endoribonuclease Cas2</fullName>
    </submittedName>
</protein>
<evidence type="ECO:0000313" key="2">
    <source>
        <dbReference type="Proteomes" id="UP000566324"/>
    </source>
</evidence>